<gene>
    <name evidence="3" type="ORF">ACFS1K_12805</name>
</gene>
<evidence type="ECO:0000256" key="1">
    <source>
        <dbReference type="ARBA" id="ARBA00023267"/>
    </source>
</evidence>
<dbReference type="PROSITE" id="PS50968">
    <property type="entry name" value="BIOTINYL_LIPOYL"/>
    <property type="match status" value="1"/>
</dbReference>
<organism evidence="3 4">
    <name type="scientific">Arenibacter antarcticus</name>
    <dbReference type="NCBI Taxonomy" id="2040469"/>
    <lineage>
        <taxon>Bacteria</taxon>
        <taxon>Pseudomonadati</taxon>
        <taxon>Bacteroidota</taxon>
        <taxon>Flavobacteriia</taxon>
        <taxon>Flavobacteriales</taxon>
        <taxon>Flavobacteriaceae</taxon>
        <taxon>Arenibacter</taxon>
    </lineage>
</organism>
<dbReference type="InterPro" id="IPR001882">
    <property type="entry name" value="Biotin_BS"/>
</dbReference>
<dbReference type="EMBL" id="JBHUOK010000030">
    <property type="protein sequence ID" value="MFD2790646.1"/>
    <property type="molecule type" value="Genomic_DNA"/>
</dbReference>
<comment type="caution">
    <text evidence="3">The sequence shown here is derived from an EMBL/GenBank/DDBJ whole genome shotgun (WGS) entry which is preliminary data.</text>
</comment>
<dbReference type="SUPFAM" id="SSF51230">
    <property type="entry name" value="Single hybrid motif"/>
    <property type="match status" value="1"/>
</dbReference>
<dbReference type="InterPro" id="IPR000089">
    <property type="entry name" value="Biotin_lipoyl"/>
</dbReference>
<evidence type="ECO:0000313" key="3">
    <source>
        <dbReference type="EMBL" id="MFD2790646.1"/>
    </source>
</evidence>
<reference evidence="4" key="1">
    <citation type="journal article" date="2019" name="Int. J. Syst. Evol. Microbiol.">
        <title>The Global Catalogue of Microorganisms (GCM) 10K type strain sequencing project: providing services to taxonomists for standard genome sequencing and annotation.</title>
        <authorList>
            <consortium name="The Broad Institute Genomics Platform"/>
            <consortium name="The Broad Institute Genome Sequencing Center for Infectious Disease"/>
            <person name="Wu L."/>
            <person name="Ma J."/>
        </authorList>
    </citation>
    <scope>NUCLEOTIDE SEQUENCE [LARGE SCALE GENOMIC DNA]</scope>
    <source>
        <strain evidence="4">KCTC 52924</strain>
    </source>
</reference>
<name>A0ABW5VL02_9FLAO</name>
<dbReference type="CDD" id="cd06850">
    <property type="entry name" value="biotinyl_domain"/>
    <property type="match status" value="1"/>
</dbReference>
<evidence type="ECO:0000259" key="2">
    <source>
        <dbReference type="PROSITE" id="PS50968"/>
    </source>
</evidence>
<dbReference type="RefSeq" id="WP_251806653.1">
    <property type="nucleotide sequence ID" value="NZ_CP166679.1"/>
</dbReference>
<keyword evidence="4" id="KW-1185">Reference proteome</keyword>
<dbReference type="Proteomes" id="UP001597532">
    <property type="component" value="Unassembled WGS sequence"/>
</dbReference>
<dbReference type="InterPro" id="IPR011053">
    <property type="entry name" value="Single_hybrid_motif"/>
</dbReference>
<dbReference type="Pfam" id="PF00364">
    <property type="entry name" value="Biotin_lipoyl"/>
    <property type="match status" value="1"/>
</dbReference>
<dbReference type="Gene3D" id="2.40.50.100">
    <property type="match status" value="1"/>
</dbReference>
<protein>
    <submittedName>
        <fullName evidence="3">Acetyl-CoA carboxylase biotin carboxyl carrier protein subunit</fullName>
    </submittedName>
</protein>
<sequence length="159" mass="17659">MNNYLISIQEDSFTFNQEDLEALDIISIGDSQYHSLSDLKSYDIKVIQADFPNKLITVEVNGNTYPLKLQDQYDQMVDKLGMLAAKSQQINKVKAPMPGLIIDIMATVGQEVSKGTPLLVLSAMKMENIITSPGQGVIKRIEVKIDDAVVKGQILIEME</sequence>
<dbReference type="PANTHER" id="PTHR45266">
    <property type="entry name" value="OXALOACETATE DECARBOXYLASE ALPHA CHAIN"/>
    <property type="match status" value="1"/>
</dbReference>
<proteinExistence type="predicted"/>
<feature type="domain" description="Lipoyl-binding" evidence="2">
    <location>
        <begin position="90"/>
        <end position="159"/>
    </location>
</feature>
<dbReference type="InterPro" id="IPR050709">
    <property type="entry name" value="Biotin_Carboxyl_Carrier/Decarb"/>
</dbReference>
<dbReference type="PROSITE" id="PS00188">
    <property type="entry name" value="BIOTIN"/>
    <property type="match status" value="1"/>
</dbReference>
<keyword evidence="1" id="KW-0092">Biotin</keyword>
<accession>A0ABW5VL02</accession>
<dbReference type="PANTHER" id="PTHR45266:SF3">
    <property type="entry name" value="OXALOACETATE DECARBOXYLASE ALPHA CHAIN"/>
    <property type="match status" value="1"/>
</dbReference>
<evidence type="ECO:0000313" key="4">
    <source>
        <dbReference type="Proteomes" id="UP001597532"/>
    </source>
</evidence>